<feature type="transmembrane region" description="Helical" evidence="2">
    <location>
        <begin position="122"/>
        <end position="146"/>
    </location>
</feature>
<dbReference type="Proteomes" id="UP000559256">
    <property type="component" value="Unassembled WGS sequence"/>
</dbReference>
<feature type="region of interest" description="Disordered" evidence="1">
    <location>
        <begin position="290"/>
        <end position="311"/>
    </location>
</feature>
<evidence type="ECO:0000313" key="4">
    <source>
        <dbReference type="Proteomes" id="UP000559256"/>
    </source>
</evidence>
<organism evidence="3 4">
    <name type="scientific">Tetrapyrgos nigripes</name>
    <dbReference type="NCBI Taxonomy" id="182062"/>
    <lineage>
        <taxon>Eukaryota</taxon>
        <taxon>Fungi</taxon>
        <taxon>Dikarya</taxon>
        <taxon>Basidiomycota</taxon>
        <taxon>Agaricomycotina</taxon>
        <taxon>Agaricomycetes</taxon>
        <taxon>Agaricomycetidae</taxon>
        <taxon>Agaricales</taxon>
        <taxon>Marasmiineae</taxon>
        <taxon>Marasmiaceae</taxon>
        <taxon>Tetrapyrgos</taxon>
    </lineage>
</organism>
<accession>A0A8H5CXT3</accession>
<keyword evidence="2" id="KW-1133">Transmembrane helix</keyword>
<dbReference type="EMBL" id="JAACJM010000083">
    <property type="protein sequence ID" value="KAF5349013.1"/>
    <property type="molecule type" value="Genomic_DNA"/>
</dbReference>
<evidence type="ECO:0000313" key="3">
    <source>
        <dbReference type="EMBL" id="KAF5349013.1"/>
    </source>
</evidence>
<comment type="caution">
    <text evidence="3">The sequence shown here is derived from an EMBL/GenBank/DDBJ whole genome shotgun (WGS) entry which is preliminary data.</text>
</comment>
<reference evidence="3 4" key="1">
    <citation type="journal article" date="2020" name="ISME J.">
        <title>Uncovering the hidden diversity of litter-decomposition mechanisms in mushroom-forming fungi.</title>
        <authorList>
            <person name="Floudas D."/>
            <person name="Bentzer J."/>
            <person name="Ahren D."/>
            <person name="Johansson T."/>
            <person name="Persson P."/>
            <person name="Tunlid A."/>
        </authorList>
    </citation>
    <scope>NUCLEOTIDE SEQUENCE [LARGE SCALE GENOMIC DNA]</scope>
    <source>
        <strain evidence="3 4">CBS 291.85</strain>
    </source>
</reference>
<feature type="transmembrane region" description="Helical" evidence="2">
    <location>
        <begin position="60"/>
        <end position="81"/>
    </location>
</feature>
<feature type="transmembrane region" description="Helical" evidence="2">
    <location>
        <begin position="166"/>
        <end position="186"/>
    </location>
</feature>
<gene>
    <name evidence="3" type="ORF">D9758_012679</name>
</gene>
<feature type="transmembrane region" description="Helical" evidence="2">
    <location>
        <begin position="207"/>
        <end position="227"/>
    </location>
</feature>
<feature type="transmembrane region" description="Helical" evidence="2">
    <location>
        <begin position="93"/>
        <end position="110"/>
    </location>
</feature>
<evidence type="ECO:0000256" key="1">
    <source>
        <dbReference type="SAM" id="MobiDB-lite"/>
    </source>
</evidence>
<name>A0A8H5CXT3_9AGAR</name>
<protein>
    <submittedName>
        <fullName evidence="3">Uncharacterized protein</fullName>
    </submittedName>
</protein>
<dbReference type="AlphaFoldDB" id="A0A8H5CXT3"/>
<keyword evidence="4" id="KW-1185">Reference proteome</keyword>
<keyword evidence="2" id="KW-0472">Membrane</keyword>
<evidence type="ECO:0000256" key="2">
    <source>
        <dbReference type="SAM" id="Phobius"/>
    </source>
</evidence>
<dbReference type="OrthoDB" id="2520628at2759"/>
<sequence length="311" mass="33300">MSSSLGFILRPFADALSFLGTPVHPTLFPYPWATTLHAARISLVYQFLSLPHKQNLSWKPYLTGFLLMSWGGALFSHSLLSLPPPQILSIHPYINYLVPHLLLTFVFTLFPGSMPQTPKDLAWIDLVLFPVDALLRVGAITGAVSMLSPSSDATARIHPSLPSSPFFHILLGAAASAGGGILATTLQTFTPNWQFTTPPFLRPGVGFIGLMDLWAGSVVAAVFSLGVGHPAFKGVVPEWLESVIFVSSGGEGEQKLYLSVKGAKALGALVMTVLFGYRAVGGWMKNNHATSSVSKGKGVSGEKEKGKKKAQ</sequence>
<proteinExistence type="predicted"/>
<keyword evidence="2" id="KW-0812">Transmembrane</keyword>